<evidence type="ECO:0000256" key="5">
    <source>
        <dbReference type="ARBA" id="ARBA00022023"/>
    </source>
</evidence>
<evidence type="ECO:0000256" key="7">
    <source>
        <dbReference type="ARBA" id="ARBA00022723"/>
    </source>
</evidence>
<evidence type="ECO:0000256" key="1">
    <source>
        <dbReference type="ARBA" id="ARBA00000843"/>
    </source>
</evidence>
<dbReference type="SUPFAM" id="SSF48150">
    <property type="entry name" value="DNA-glycosylase"/>
    <property type="match status" value="1"/>
</dbReference>
<dbReference type="RefSeq" id="WP_338100160.1">
    <property type="nucleotide sequence ID" value="NZ_JAWDKD010000021.1"/>
</dbReference>
<comment type="cofactor">
    <cofactor evidence="2">
        <name>[4Fe-4S] cluster</name>
        <dbReference type="ChEBI" id="CHEBI:49883"/>
    </cofactor>
</comment>
<evidence type="ECO:0000256" key="14">
    <source>
        <dbReference type="SAM" id="MobiDB-lite"/>
    </source>
</evidence>
<keyword evidence="9 16" id="KW-0378">Hydrolase</keyword>
<dbReference type="SUPFAM" id="SSF55811">
    <property type="entry name" value="Nudix"/>
    <property type="match status" value="1"/>
</dbReference>
<feature type="compositionally biased region" description="Basic and acidic residues" evidence="14">
    <location>
        <begin position="370"/>
        <end position="380"/>
    </location>
</feature>
<dbReference type="InterPro" id="IPR000445">
    <property type="entry name" value="HhH_motif"/>
</dbReference>
<dbReference type="InterPro" id="IPR029119">
    <property type="entry name" value="MutY_C"/>
</dbReference>
<evidence type="ECO:0000256" key="9">
    <source>
        <dbReference type="ARBA" id="ARBA00022801"/>
    </source>
</evidence>
<keyword evidence="12" id="KW-0234">DNA repair</keyword>
<dbReference type="SMART" id="SM00478">
    <property type="entry name" value="ENDO3c"/>
    <property type="match status" value="1"/>
</dbReference>
<comment type="catalytic activity">
    <reaction evidence="1">
        <text>Hydrolyzes free adenine bases from 7,8-dihydro-8-oxoguanine:adenine mismatched double-stranded DNA, leaving an apurinic site.</text>
        <dbReference type="EC" id="3.2.2.31"/>
    </reaction>
</comment>
<evidence type="ECO:0000256" key="3">
    <source>
        <dbReference type="ARBA" id="ARBA00008343"/>
    </source>
</evidence>
<dbReference type="InterPro" id="IPR005760">
    <property type="entry name" value="A/G_AdeGlyc_MutY"/>
</dbReference>
<evidence type="ECO:0000256" key="13">
    <source>
        <dbReference type="ARBA" id="ARBA00023295"/>
    </source>
</evidence>
<evidence type="ECO:0000256" key="11">
    <source>
        <dbReference type="ARBA" id="ARBA00023014"/>
    </source>
</evidence>
<dbReference type="PROSITE" id="PS00764">
    <property type="entry name" value="ENDONUCLEASE_III_1"/>
    <property type="match status" value="1"/>
</dbReference>
<dbReference type="GO" id="GO:0006298">
    <property type="term" value="P:mismatch repair"/>
    <property type="evidence" value="ECO:0007669"/>
    <property type="project" value="TreeGrafter"/>
</dbReference>
<keyword evidence="11" id="KW-0411">Iron-sulfur</keyword>
<keyword evidence="17" id="KW-1185">Reference proteome</keyword>
<dbReference type="FunFam" id="1.10.340.30:FF:000002">
    <property type="entry name" value="Adenine DNA glycosylase"/>
    <property type="match status" value="1"/>
</dbReference>
<evidence type="ECO:0000313" key="16">
    <source>
        <dbReference type="EMBL" id="MDV0447722.1"/>
    </source>
</evidence>
<evidence type="ECO:0000256" key="4">
    <source>
        <dbReference type="ARBA" id="ARBA00012045"/>
    </source>
</evidence>
<comment type="similarity">
    <text evidence="3">Belongs to the Nth/MutY family.</text>
</comment>
<dbReference type="Pfam" id="PF14815">
    <property type="entry name" value="NUDIX_4"/>
    <property type="match status" value="1"/>
</dbReference>
<keyword evidence="6" id="KW-0004">4Fe-4S</keyword>
<evidence type="ECO:0000256" key="2">
    <source>
        <dbReference type="ARBA" id="ARBA00001966"/>
    </source>
</evidence>
<reference evidence="16" key="1">
    <citation type="submission" date="2023-06" db="EMBL/GenBank/DDBJ databases">
        <title>Genome sequence of Methanosarcinaceae archaeon Ag5.</title>
        <authorList>
            <person name="Protasov E."/>
            <person name="Platt K."/>
            <person name="Poehlein A."/>
            <person name="Daniel R."/>
            <person name="Brune A."/>
        </authorList>
    </citation>
    <scope>NUCLEOTIDE SEQUENCE</scope>
    <source>
        <strain evidence="16">Ag5</strain>
    </source>
</reference>
<dbReference type="CDD" id="cd03431">
    <property type="entry name" value="NUDIX_DNA_Glycosylase_C-MutY"/>
    <property type="match status" value="1"/>
</dbReference>
<accession>A0AAE4MLD2</accession>
<sequence>MTDQTDTTPLSSSLLAWYDKNGRDLPWRVRGAHPNPYLVWVSEIMLQQTTVQTVIPYFYRFMDKFPTIESLANADIEDVLLMWQGLGYYTRARKLYECAKTIVADYGGKFPETYAELLKLPGIGPYTAASISSLAFDKPEAVVDGNVIRVIARLYSMTEPVDQIKQEIVKKAQQLMPKERAADYTSAIMDLGATVCTPKNPKCKSCPFNSDCCALKEGTVDEIPIIVKLEKVKKSGPLFWIENERGEVFIRKRTETGLLSGLTEFPWSADDVSVGKKEPEFPFAGGWTFTNKSVKHVFTHIQLSLDIYKTEVSGKEEKSSDFKDFKTKTGGIFVSKENFKDYPFSTLMKKVIAEMEKPDVKKNKKSGSNKKTENKQLSDF</sequence>
<dbReference type="Pfam" id="PF00633">
    <property type="entry name" value="HHH"/>
    <property type="match status" value="1"/>
</dbReference>
<dbReference type="GO" id="GO:0032357">
    <property type="term" value="F:oxidized purine DNA binding"/>
    <property type="evidence" value="ECO:0007669"/>
    <property type="project" value="TreeGrafter"/>
</dbReference>
<dbReference type="InterPro" id="IPR004035">
    <property type="entry name" value="Endouclease-III_FeS-bd_BS"/>
</dbReference>
<dbReference type="GO" id="GO:0000701">
    <property type="term" value="F:purine-specific mismatch base pair DNA N-glycosylase activity"/>
    <property type="evidence" value="ECO:0007669"/>
    <property type="project" value="UniProtKB-EC"/>
</dbReference>
<name>A0AAE4MLD2_9EURY</name>
<keyword evidence="8" id="KW-0227">DNA damage</keyword>
<dbReference type="InterPro" id="IPR003265">
    <property type="entry name" value="HhH-GPD_domain"/>
</dbReference>
<dbReference type="Pfam" id="PF00730">
    <property type="entry name" value="HhH-GPD"/>
    <property type="match status" value="1"/>
</dbReference>
<dbReference type="PANTHER" id="PTHR42944:SF1">
    <property type="entry name" value="ADENINE DNA GLYCOSYLASE"/>
    <property type="match status" value="1"/>
</dbReference>
<dbReference type="AlphaFoldDB" id="A0AAE4MLD2"/>
<evidence type="ECO:0000256" key="6">
    <source>
        <dbReference type="ARBA" id="ARBA00022485"/>
    </source>
</evidence>
<dbReference type="Proteomes" id="UP001271789">
    <property type="component" value="Unassembled WGS sequence"/>
</dbReference>
<dbReference type="CDD" id="cd00056">
    <property type="entry name" value="ENDO3c"/>
    <property type="match status" value="1"/>
</dbReference>
<dbReference type="GO" id="GO:0046872">
    <property type="term" value="F:metal ion binding"/>
    <property type="evidence" value="ECO:0007669"/>
    <property type="project" value="UniProtKB-KW"/>
</dbReference>
<dbReference type="PANTHER" id="PTHR42944">
    <property type="entry name" value="ADENINE DNA GLYCOSYLASE"/>
    <property type="match status" value="1"/>
</dbReference>
<feature type="domain" description="HhH-GPD" evidence="15">
    <location>
        <begin position="45"/>
        <end position="194"/>
    </location>
</feature>
<dbReference type="GO" id="GO:0034039">
    <property type="term" value="F:8-oxo-7,8-dihydroguanine DNA N-glycosylase activity"/>
    <property type="evidence" value="ECO:0007669"/>
    <property type="project" value="TreeGrafter"/>
</dbReference>
<keyword evidence="10" id="KW-0408">Iron</keyword>
<dbReference type="EC" id="3.2.2.31" evidence="4"/>
<evidence type="ECO:0000256" key="8">
    <source>
        <dbReference type="ARBA" id="ARBA00022763"/>
    </source>
</evidence>
<protein>
    <recommendedName>
        <fullName evidence="5">Adenine DNA glycosylase</fullName>
        <ecNumber evidence="4">3.2.2.31</ecNumber>
    </recommendedName>
</protein>
<dbReference type="GO" id="GO:0051539">
    <property type="term" value="F:4 iron, 4 sulfur cluster binding"/>
    <property type="evidence" value="ECO:0007669"/>
    <property type="project" value="UniProtKB-KW"/>
</dbReference>
<gene>
    <name evidence="16" type="primary">mutY</name>
    <name evidence="16" type="ORF">MsAg5_16340</name>
</gene>
<organism evidence="16 17">
    <name type="scientific">Methanolapillus africanus</name>
    <dbReference type="NCBI Taxonomy" id="3028297"/>
    <lineage>
        <taxon>Archaea</taxon>
        <taxon>Methanobacteriati</taxon>
        <taxon>Methanobacteriota</taxon>
        <taxon>Stenosarchaea group</taxon>
        <taxon>Methanomicrobia</taxon>
        <taxon>Methanosarcinales</taxon>
        <taxon>Methanosarcinaceae</taxon>
        <taxon>Methanolapillus</taxon>
    </lineage>
</organism>
<keyword evidence="13 16" id="KW-0326">Glycosidase</keyword>
<evidence type="ECO:0000256" key="10">
    <source>
        <dbReference type="ARBA" id="ARBA00023004"/>
    </source>
</evidence>
<dbReference type="InterPro" id="IPR004036">
    <property type="entry name" value="Endonuclease-III-like_CS2"/>
</dbReference>
<dbReference type="Gene3D" id="1.10.1670.10">
    <property type="entry name" value="Helix-hairpin-Helix base-excision DNA repair enzymes (C-terminal)"/>
    <property type="match status" value="1"/>
</dbReference>
<evidence type="ECO:0000259" key="15">
    <source>
        <dbReference type="SMART" id="SM00478"/>
    </source>
</evidence>
<dbReference type="InterPro" id="IPR015797">
    <property type="entry name" value="NUDIX_hydrolase-like_dom_sf"/>
</dbReference>
<dbReference type="InterPro" id="IPR023170">
    <property type="entry name" value="HhH_base_excis_C"/>
</dbReference>
<dbReference type="GO" id="GO:0006284">
    <property type="term" value="P:base-excision repair"/>
    <property type="evidence" value="ECO:0007669"/>
    <property type="project" value="InterPro"/>
</dbReference>
<dbReference type="Gene3D" id="1.10.340.30">
    <property type="entry name" value="Hypothetical protein, domain 2"/>
    <property type="match status" value="1"/>
</dbReference>
<dbReference type="InterPro" id="IPR044298">
    <property type="entry name" value="MIG/MutY"/>
</dbReference>
<dbReference type="GO" id="GO:0035485">
    <property type="term" value="F:adenine/guanine mispair binding"/>
    <property type="evidence" value="ECO:0007669"/>
    <property type="project" value="TreeGrafter"/>
</dbReference>
<proteinExistence type="inferred from homology"/>
<keyword evidence="7" id="KW-0479">Metal-binding</keyword>
<dbReference type="Gene3D" id="3.90.79.10">
    <property type="entry name" value="Nucleoside Triphosphate Pyrophosphohydrolase"/>
    <property type="match status" value="1"/>
</dbReference>
<feature type="region of interest" description="Disordered" evidence="14">
    <location>
        <begin position="358"/>
        <end position="380"/>
    </location>
</feature>
<dbReference type="InterPro" id="IPR011257">
    <property type="entry name" value="DNA_glycosylase"/>
</dbReference>
<evidence type="ECO:0000256" key="12">
    <source>
        <dbReference type="ARBA" id="ARBA00023204"/>
    </source>
</evidence>
<evidence type="ECO:0000313" key="17">
    <source>
        <dbReference type="Proteomes" id="UP001271789"/>
    </source>
</evidence>
<dbReference type="PROSITE" id="PS01155">
    <property type="entry name" value="ENDONUCLEASE_III_2"/>
    <property type="match status" value="1"/>
</dbReference>
<dbReference type="NCBIfam" id="TIGR01084">
    <property type="entry name" value="mutY"/>
    <property type="match status" value="1"/>
</dbReference>
<comment type="caution">
    <text evidence="16">The sequence shown here is derived from an EMBL/GenBank/DDBJ whole genome shotgun (WGS) entry which is preliminary data.</text>
</comment>
<dbReference type="EMBL" id="JAWDKD010000021">
    <property type="protein sequence ID" value="MDV0447722.1"/>
    <property type="molecule type" value="Genomic_DNA"/>
</dbReference>